<dbReference type="RefSeq" id="WP_008734554.1">
    <property type="nucleotide sequence ID" value="NZ_CP004387.1"/>
</dbReference>
<organism evidence="7 8">
    <name type="scientific">Isoalcanivorax pacificus W11-5</name>
    <dbReference type="NCBI Taxonomy" id="391936"/>
    <lineage>
        <taxon>Bacteria</taxon>
        <taxon>Pseudomonadati</taxon>
        <taxon>Pseudomonadota</taxon>
        <taxon>Gammaproteobacteria</taxon>
        <taxon>Oceanospirillales</taxon>
        <taxon>Alcanivoracaceae</taxon>
        <taxon>Isoalcanivorax</taxon>
    </lineage>
</organism>
<dbReference type="NCBIfam" id="TIGR01352">
    <property type="entry name" value="tonB_Cterm"/>
    <property type="match status" value="1"/>
</dbReference>
<feature type="transmembrane region" description="Helical" evidence="6">
    <location>
        <begin position="18"/>
        <end position="39"/>
    </location>
</feature>
<keyword evidence="4 6" id="KW-0472">Membrane</keyword>
<evidence type="ECO:0000313" key="7">
    <source>
        <dbReference type="EMBL" id="AJD50045.1"/>
    </source>
</evidence>
<dbReference type="AlphaFoldDB" id="A0A0B4XTN3"/>
<name>A0A0B4XTN3_9GAMM</name>
<evidence type="ECO:0000256" key="4">
    <source>
        <dbReference type="ARBA" id="ARBA00023136"/>
    </source>
</evidence>
<sequence length="234" mass="24975">MFDRVTVLRARGQALPTLVVAIVAAVVVAGLAWLIWLWANDMGGVRREAPKMQTIIPLPPPPPPPEEPPPPPEPQDIEEEVPEPDPEPTPVEEPLPEDEAPTPADDLAEAMQIDGEAQAGADAFNIAAGSGGGMAGAGAGRVGNATYGQYLAYQFQRILRDAEETRHLSFRLQANVWLNDAGQITRVELVRSSGDADVDARVIAALRAVPSLSERPPASLSLPVRVSLQGRRPT</sequence>
<dbReference type="SUPFAM" id="SSF74653">
    <property type="entry name" value="TolA/TonB C-terminal domain"/>
    <property type="match status" value="1"/>
</dbReference>
<keyword evidence="8" id="KW-1185">Reference proteome</keyword>
<keyword evidence="3 6" id="KW-1133">Transmembrane helix</keyword>
<evidence type="ECO:0000256" key="3">
    <source>
        <dbReference type="ARBA" id="ARBA00022989"/>
    </source>
</evidence>
<comment type="subcellular location">
    <subcellularLocation>
        <location evidence="1">Membrane</location>
        <topology evidence="1">Single-pass membrane protein</topology>
    </subcellularLocation>
</comment>
<dbReference type="HOGENOM" id="CLU_090651_0_0_6"/>
<protein>
    <submittedName>
        <fullName evidence="7">Outer membrane transport energization protein TonB</fullName>
    </submittedName>
</protein>
<evidence type="ECO:0000256" key="6">
    <source>
        <dbReference type="SAM" id="Phobius"/>
    </source>
</evidence>
<accession>A0A0B4XTN3</accession>
<evidence type="ECO:0000313" key="8">
    <source>
        <dbReference type="Proteomes" id="UP000006764"/>
    </source>
</evidence>
<evidence type="ECO:0000256" key="5">
    <source>
        <dbReference type="SAM" id="MobiDB-lite"/>
    </source>
</evidence>
<reference evidence="7 8" key="1">
    <citation type="journal article" date="2012" name="J. Bacteriol.">
        <title>Genome sequence of an alkane-degrading bacterium, Alcanivorax pacificus type strain W11-5, isolated from deep sea sediment.</title>
        <authorList>
            <person name="Lai Q."/>
            <person name="Shao Z."/>
        </authorList>
    </citation>
    <scope>NUCLEOTIDE SEQUENCE [LARGE SCALE GENOMIC DNA]</scope>
    <source>
        <strain evidence="7 8">W11-5</strain>
    </source>
</reference>
<feature type="compositionally biased region" description="Pro residues" evidence="5">
    <location>
        <begin position="57"/>
        <end position="74"/>
    </location>
</feature>
<evidence type="ECO:0000256" key="2">
    <source>
        <dbReference type="ARBA" id="ARBA00022692"/>
    </source>
</evidence>
<feature type="region of interest" description="Disordered" evidence="5">
    <location>
        <begin position="53"/>
        <end position="103"/>
    </location>
</feature>
<dbReference type="InterPro" id="IPR006260">
    <property type="entry name" value="TonB/TolA_C"/>
</dbReference>
<dbReference type="KEGG" id="apac:S7S_18165"/>
<dbReference type="OrthoDB" id="7032053at2"/>
<dbReference type="STRING" id="391936.S7S_18165"/>
<evidence type="ECO:0000256" key="1">
    <source>
        <dbReference type="ARBA" id="ARBA00004167"/>
    </source>
</evidence>
<keyword evidence="2 6" id="KW-0812">Transmembrane</keyword>
<dbReference type="GO" id="GO:0016020">
    <property type="term" value="C:membrane"/>
    <property type="evidence" value="ECO:0007669"/>
    <property type="project" value="UniProtKB-SubCell"/>
</dbReference>
<dbReference type="EMBL" id="CP004387">
    <property type="protein sequence ID" value="AJD50045.1"/>
    <property type="molecule type" value="Genomic_DNA"/>
</dbReference>
<gene>
    <name evidence="7" type="ORF">S7S_18165</name>
</gene>
<feature type="compositionally biased region" description="Acidic residues" evidence="5">
    <location>
        <begin position="75"/>
        <end position="86"/>
    </location>
</feature>
<dbReference type="Pfam" id="PF13103">
    <property type="entry name" value="TonB_2"/>
    <property type="match status" value="1"/>
</dbReference>
<proteinExistence type="predicted"/>
<dbReference type="Proteomes" id="UP000006764">
    <property type="component" value="Chromosome"/>
</dbReference>
<dbReference type="Gene3D" id="3.30.1150.10">
    <property type="match status" value="1"/>
</dbReference>